<evidence type="ECO:0000256" key="1">
    <source>
        <dbReference type="ARBA" id="ARBA00004141"/>
    </source>
</evidence>
<dbReference type="AlphaFoldDB" id="B6ITP6"/>
<keyword evidence="6 8" id="KW-0472">Membrane</keyword>
<dbReference type="InterPro" id="IPR000109">
    <property type="entry name" value="POT_fam"/>
</dbReference>
<dbReference type="PROSITE" id="PS01023">
    <property type="entry name" value="PTR2_2"/>
    <property type="match status" value="1"/>
</dbReference>
<dbReference type="eggNOG" id="COG3104">
    <property type="taxonomic scope" value="Bacteria"/>
</dbReference>
<keyword evidence="7" id="KW-0813">Transport</keyword>
<dbReference type="KEGG" id="rce:RC1_1951"/>
<feature type="transmembrane region" description="Helical" evidence="8">
    <location>
        <begin position="377"/>
        <end position="399"/>
    </location>
</feature>
<dbReference type="GO" id="GO:0016020">
    <property type="term" value="C:membrane"/>
    <property type="evidence" value="ECO:0007669"/>
    <property type="project" value="UniProtKB-SubCell"/>
</dbReference>
<keyword evidence="5 8" id="KW-1133">Transmembrane helix</keyword>
<dbReference type="InterPro" id="IPR005279">
    <property type="entry name" value="Dipep/tripep_permease"/>
</dbReference>
<evidence type="ECO:0000256" key="7">
    <source>
        <dbReference type="RuleBase" id="RU003755"/>
    </source>
</evidence>
<feature type="transmembrane region" description="Helical" evidence="8">
    <location>
        <begin position="90"/>
        <end position="107"/>
    </location>
</feature>
<feature type="transmembrane region" description="Helical" evidence="8">
    <location>
        <begin position="265"/>
        <end position="285"/>
    </location>
</feature>
<dbReference type="Proteomes" id="UP000001591">
    <property type="component" value="Chromosome"/>
</dbReference>
<feature type="transmembrane region" description="Helical" evidence="8">
    <location>
        <begin position="60"/>
        <end position="81"/>
    </location>
</feature>
<feature type="transmembrane region" description="Helical" evidence="8">
    <location>
        <begin position="345"/>
        <end position="365"/>
    </location>
</feature>
<feature type="transmembrane region" description="Helical" evidence="8">
    <location>
        <begin position="127"/>
        <end position="147"/>
    </location>
</feature>
<keyword evidence="4" id="KW-0571">Peptide transport</keyword>
<evidence type="ECO:0000313" key="10">
    <source>
        <dbReference type="Proteomes" id="UP000001591"/>
    </source>
</evidence>
<evidence type="ECO:0000256" key="8">
    <source>
        <dbReference type="SAM" id="Phobius"/>
    </source>
</evidence>
<accession>B6ITP6</accession>
<dbReference type="SUPFAM" id="SSF103473">
    <property type="entry name" value="MFS general substrate transporter"/>
    <property type="match status" value="1"/>
</dbReference>
<reference evidence="9 10" key="1">
    <citation type="journal article" date="2010" name="BMC Genomics">
        <title>Metabolic flexibility revealed in the genome of the cyst-forming alpha-1 proteobacterium Rhodospirillum centenum.</title>
        <authorList>
            <person name="Lu Y.K."/>
            <person name="Marden J."/>
            <person name="Han M."/>
            <person name="Swingley W.D."/>
            <person name="Mastrian S.D."/>
            <person name="Chowdhury S.R."/>
            <person name="Hao J."/>
            <person name="Helmy T."/>
            <person name="Kim S."/>
            <person name="Kurdoglu A.A."/>
            <person name="Matthies H.J."/>
            <person name="Rollo D."/>
            <person name="Stothard P."/>
            <person name="Blankenship R.E."/>
            <person name="Bauer C.E."/>
            <person name="Touchman J.W."/>
        </authorList>
    </citation>
    <scope>NUCLEOTIDE SEQUENCE [LARGE SCALE GENOMIC DNA]</scope>
    <source>
        <strain evidence="10">ATCC 51521 / SW</strain>
    </source>
</reference>
<dbReference type="GO" id="GO:1904680">
    <property type="term" value="F:peptide transmembrane transporter activity"/>
    <property type="evidence" value="ECO:0007669"/>
    <property type="project" value="InterPro"/>
</dbReference>
<evidence type="ECO:0000256" key="4">
    <source>
        <dbReference type="ARBA" id="ARBA00022856"/>
    </source>
</evidence>
<evidence type="ECO:0000313" key="9">
    <source>
        <dbReference type="EMBL" id="ACI99347.1"/>
    </source>
</evidence>
<dbReference type="STRING" id="414684.RC1_1951"/>
<dbReference type="CDD" id="cd17346">
    <property type="entry name" value="MFS_DtpA_like"/>
    <property type="match status" value="1"/>
</dbReference>
<dbReference type="NCBIfam" id="TIGR00924">
    <property type="entry name" value="yjdL_sub1_fam"/>
    <property type="match status" value="1"/>
</dbReference>
<keyword evidence="4" id="KW-0653">Protein transport</keyword>
<keyword evidence="10" id="KW-1185">Reference proteome</keyword>
<keyword evidence="3 7" id="KW-0812">Transmembrane</keyword>
<name>B6ITP6_RHOCS</name>
<dbReference type="InterPro" id="IPR018456">
    <property type="entry name" value="PTR2_symporter_CS"/>
</dbReference>
<comment type="subcellular location">
    <subcellularLocation>
        <location evidence="1 7">Membrane</location>
        <topology evidence="1 7">Multi-pass membrane protein</topology>
    </subcellularLocation>
</comment>
<dbReference type="HOGENOM" id="CLU_004790_0_2_5"/>
<feature type="transmembrane region" description="Helical" evidence="8">
    <location>
        <begin position="405"/>
        <end position="428"/>
    </location>
</feature>
<evidence type="ECO:0000256" key="2">
    <source>
        <dbReference type="ARBA" id="ARBA00005982"/>
    </source>
</evidence>
<dbReference type="Pfam" id="PF00854">
    <property type="entry name" value="PTR2"/>
    <property type="match status" value="1"/>
</dbReference>
<feature type="transmembrane region" description="Helical" evidence="8">
    <location>
        <begin position="440"/>
        <end position="461"/>
    </location>
</feature>
<dbReference type="Gene3D" id="1.20.1250.20">
    <property type="entry name" value="MFS general substrate transporter like domains"/>
    <property type="match status" value="1"/>
</dbReference>
<dbReference type="GO" id="GO:0006857">
    <property type="term" value="P:oligopeptide transport"/>
    <property type="evidence" value="ECO:0007669"/>
    <property type="project" value="InterPro"/>
</dbReference>
<dbReference type="EMBL" id="CP000613">
    <property type="protein sequence ID" value="ACI99347.1"/>
    <property type="molecule type" value="Genomic_DNA"/>
</dbReference>
<protein>
    <submittedName>
        <fullName evidence="9">Amino acid/peptide transporter protein, putative</fullName>
    </submittedName>
</protein>
<evidence type="ECO:0000256" key="6">
    <source>
        <dbReference type="ARBA" id="ARBA00023136"/>
    </source>
</evidence>
<feature type="transmembrane region" description="Helical" evidence="8">
    <location>
        <begin position="168"/>
        <end position="189"/>
    </location>
</feature>
<feature type="transmembrane region" description="Helical" evidence="8">
    <location>
        <begin position="297"/>
        <end position="313"/>
    </location>
</feature>
<dbReference type="InterPro" id="IPR036259">
    <property type="entry name" value="MFS_trans_sf"/>
</dbReference>
<dbReference type="PANTHER" id="PTHR11654">
    <property type="entry name" value="OLIGOPEPTIDE TRANSPORTER-RELATED"/>
    <property type="match status" value="1"/>
</dbReference>
<gene>
    <name evidence="9" type="ordered locus">RC1_1951</name>
</gene>
<feature type="transmembrane region" description="Helical" evidence="8">
    <location>
        <begin position="242"/>
        <end position="259"/>
    </location>
</feature>
<feature type="transmembrane region" description="Helical" evidence="8">
    <location>
        <begin position="481"/>
        <end position="505"/>
    </location>
</feature>
<dbReference type="PROSITE" id="PS01022">
    <property type="entry name" value="PTR2_1"/>
    <property type="match status" value="1"/>
</dbReference>
<evidence type="ECO:0000256" key="3">
    <source>
        <dbReference type="ARBA" id="ARBA00022692"/>
    </source>
</evidence>
<comment type="similarity">
    <text evidence="2 7">Belongs to the major facilitator superfamily. Proton-dependent oligopeptide transporter (POT/PTR) (TC 2.A.17) family.</text>
</comment>
<sequence length="532" mass="57417">MQATMAVISSDPETGFFGHPRGLAPLFFAEMWERFSYYGMRALLTLYLVKHFLYSDGTASLIYASYASLNYAMPVIGGMIADRYLGNRKAVMLGAILLVCGHVTMAIEGPAAEVVNGVVVREAFYDQVMFLALAFIIVGVGFLKSNISTMVGKLYVDKDDPRRDPGYTIFYMGVNMGSLVSTIACGYLGETFGWAYGFGLAGLGMIAGAIVFARGTPLYRNAEPPMPEDLRRPVFAGLSKEWLIYLGALAAVVVNWQLVQFHEAVGVLLIAFTALVVAGLVWFSLAKCTPTERDRMLVVLILTAASVVFWTLFEQAGTSLTLFADRNTDREVLGFIVPASTVQSFNPLFIVMLGPVFSWLWVTLARRGLEPNTPVKFALAIIQVGLGFGALVLGASLAGEDGQTAMFWLGLGYLLHTTGELCLSPVGLSMVSRLSVARVTAMMMGVWFLSSAMAHYLAGIVASLMSVQEGGGVEVAPTESLWIYAGVFQDLFIGAGVIGLALLVVSPFLKRMMHTDAPDMHTSGKPRPAAAE</sequence>
<proteinExistence type="inferred from homology"/>
<organism evidence="9 10">
    <name type="scientific">Rhodospirillum centenum (strain ATCC 51521 / SW)</name>
    <dbReference type="NCBI Taxonomy" id="414684"/>
    <lineage>
        <taxon>Bacteria</taxon>
        <taxon>Pseudomonadati</taxon>
        <taxon>Pseudomonadota</taxon>
        <taxon>Alphaproteobacteria</taxon>
        <taxon>Rhodospirillales</taxon>
        <taxon>Rhodospirillaceae</taxon>
        <taxon>Rhodospirillum</taxon>
    </lineage>
</organism>
<feature type="transmembrane region" description="Helical" evidence="8">
    <location>
        <begin position="195"/>
        <end position="213"/>
    </location>
</feature>
<evidence type="ECO:0000256" key="5">
    <source>
        <dbReference type="ARBA" id="ARBA00022989"/>
    </source>
</evidence>